<dbReference type="SMART" id="SM00962">
    <property type="entry name" value="SRP54"/>
    <property type="match status" value="1"/>
</dbReference>
<evidence type="ECO:0000256" key="2">
    <source>
        <dbReference type="ARBA" id="ARBA00022741"/>
    </source>
</evidence>
<keyword evidence="5 8" id="KW-0675">Receptor</keyword>
<dbReference type="AlphaFoldDB" id="A0A0C2MP07"/>
<name>A0A0C2MP07_THEKT</name>
<evidence type="ECO:0000256" key="6">
    <source>
        <dbReference type="ARBA" id="ARBA00029433"/>
    </source>
</evidence>
<reference evidence="8 9" key="1">
    <citation type="journal article" date="2014" name="Genome Biol. Evol.">
        <title>The genome of the myxosporean Thelohanellus kitauei shows adaptations to nutrient acquisition within its fish host.</title>
        <authorList>
            <person name="Yang Y."/>
            <person name="Xiong J."/>
            <person name="Zhou Z."/>
            <person name="Huo F."/>
            <person name="Miao W."/>
            <person name="Ran C."/>
            <person name="Liu Y."/>
            <person name="Zhang J."/>
            <person name="Feng J."/>
            <person name="Wang M."/>
            <person name="Wang M."/>
            <person name="Wang L."/>
            <person name="Yao B."/>
        </authorList>
    </citation>
    <scope>NUCLEOTIDE SEQUENCE [LARGE SCALE GENOMIC DNA]</scope>
    <source>
        <strain evidence="8">Wuqing</strain>
    </source>
</reference>
<evidence type="ECO:0000256" key="4">
    <source>
        <dbReference type="ARBA" id="ARBA00023136"/>
    </source>
</evidence>
<evidence type="ECO:0000259" key="7">
    <source>
        <dbReference type="SMART" id="SM00962"/>
    </source>
</evidence>
<proteinExistence type="inferred from homology"/>
<accession>A0A0C2MP07</accession>
<evidence type="ECO:0000256" key="1">
    <source>
        <dbReference type="ARBA" id="ARBA00008531"/>
    </source>
</evidence>
<dbReference type="SUPFAM" id="SSF52540">
    <property type="entry name" value="P-loop containing nucleoside triphosphate hydrolases"/>
    <property type="match status" value="1"/>
</dbReference>
<evidence type="ECO:0000256" key="5">
    <source>
        <dbReference type="ARBA" id="ARBA00023170"/>
    </source>
</evidence>
<dbReference type="PANTHER" id="PTHR43134">
    <property type="entry name" value="SIGNAL RECOGNITION PARTICLE RECEPTOR SUBUNIT ALPHA"/>
    <property type="match status" value="1"/>
</dbReference>
<dbReference type="InterPro" id="IPR000897">
    <property type="entry name" value="SRP54_GTPase_dom"/>
</dbReference>
<dbReference type="GO" id="GO:0005789">
    <property type="term" value="C:endoplasmic reticulum membrane"/>
    <property type="evidence" value="ECO:0007669"/>
    <property type="project" value="TreeGrafter"/>
</dbReference>
<evidence type="ECO:0000256" key="3">
    <source>
        <dbReference type="ARBA" id="ARBA00023134"/>
    </source>
</evidence>
<dbReference type="GO" id="GO:0003924">
    <property type="term" value="F:GTPase activity"/>
    <property type="evidence" value="ECO:0007669"/>
    <property type="project" value="TreeGrafter"/>
</dbReference>
<keyword evidence="2" id="KW-0547">Nucleotide-binding</keyword>
<dbReference type="GO" id="GO:0005525">
    <property type="term" value="F:GTP binding"/>
    <property type="evidence" value="ECO:0007669"/>
    <property type="project" value="UniProtKB-KW"/>
</dbReference>
<feature type="domain" description="SRP54-type proteins GTP-binding" evidence="7">
    <location>
        <begin position="71"/>
        <end position="158"/>
    </location>
</feature>
<evidence type="ECO:0000313" key="8">
    <source>
        <dbReference type="EMBL" id="KII68971.1"/>
    </source>
</evidence>
<sequence length="158" mass="17063">MSIRAKNVAADIADQICQSVSDQLLGKSLSSFQSVSSILRSCIEESLTKILTPKSKIQILDLISQNKTNRPFVIVFCGVNGVGKSTNLAKIAYYLLSNNQKVLIAACDTFRSGAVEQLRTHVARFNDMFPGDTPRCVLFDKGYGKDASGVAAEAIKTG</sequence>
<gene>
    <name evidence="8" type="ORF">RF11_01536</name>
</gene>
<keyword evidence="9" id="KW-1185">Reference proteome</keyword>
<dbReference type="OrthoDB" id="1727884at2759"/>
<dbReference type="InterPro" id="IPR027417">
    <property type="entry name" value="P-loop_NTPase"/>
</dbReference>
<comment type="similarity">
    <text evidence="1">Belongs to the GTP-binding SRP family.</text>
</comment>
<comment type="subcellular location">
    <subcellularLocation>
        <location evidence="6">Endomembrane system</location>
        <topology evidence="6">Peripheral membrane protein</topology>
        <orientation evidence="6">Cytoplasmic side</orientation>
    </subcellularLocation>
</comment>
<protein>
    <submittedName>
        <fullName evidence="8">Signal recognition particle receptor subunit alpha</fullName>
    </submittedName>
</protein>
<comment type="caution">
    <text evidence="8">The sequence shown here is derived from an EMBL/GenBank/DDBJ whole genome shotgun (WGS) entry which is preliminary data.</text>
</comment>
<dbReference type="PANTHER" id="PTHR43134:SF1">
    <property type="entry name" value="SIGNAL RECOGNITION PARTICLE RECEPTOR SUBUNIT ALPHA"/>
    <property type="match status" value="1"/>
</dbReference>
<dbReference type="Gene3D" id="3.40.50.300">
    <property type="entry name" value="P-loop containing nucleotide triphosphate hydrolases"/>
    <property type="match status" value="1"/>
</dbReference>
<dbReference type="InterPro" id="IPR042101">
    <property type="entry name" value="SRP54_N_sf"/>
</dbReference>
<keyword evidence="4" id="KW-0472">Membrane</keyword>
<keyword evidence="3" id="KW-0342">GTP-binding</keyword>
<dbReference type="SUPFAM" id="SSF47364">
    <property type="entry name" value="Domain of the SRP/SRP receptor G-proteins"/>
    <property type="match status" value="1"/>
</dbReference>
<dbReference type="Pfam" id="PF00448">
    <property type="entry name" value="SRP54"/>
    <property type="match status" value="1"/>
</dbReference>
<evidence type="ECO:0000313" key="9">
    <source>
        <dbReference type="Proteomes" id="UP000031668"/>
    </source>
</evidence>
<dbReference type="Proteomes" id="UP000031668">
    <property type="component" value="Unassembled WGS sequence"/>
</dbReference>
<dbReference type="Gene3D" id="1.20.120.140">
    <property type="entry name" value="Signal recognition particle SRP54, nucleotide-binding domain"/>
    <property type="match status" value="1"/>
</dbReference>
<dbReference type="GO" id="GO:0006614">
    <property type="term" value="P:SRP-dependent cotranslational protein targeting to membrane"/>
    <property type="evidence" value="ECO:0007669"/>
    <property type="project" value="InterPro"/>
</dbReference>
<organism evidence="8 9">
    <name type="scientific">Thelohanellus kitauei</name>
    <name type="common">Myxosporean</name>
    <dbReference type="NCBI Taxonomy" id="669202"/>
    <lineage>
        <taxon>Eukaryota</taxon>
        <taxon>Metazoa</taxon>
        <taxon>Cnidaria</taxon>
        <taxon>Myxozoa</taxon>
        <taxon>Myxosporea</taxon>
        <taxon>Bivalvulida</taxon>
        <taxon>Platysporina</taxon>
        <taxon>Myxobolidae</taxon>
        <taxon>Thelohanellus</taxon>
    </lineage>
</organism>
<dbReference type="GO" id="GO:0005047">
    <property type="term" value="F:signal recognition particle binding"/>
    <property type="evidence" value="ECO:0007669"/>
    <property type="project" value="TreeGrafter"/>
</dbReference>
<dbReference type="InterPro" id="IPR036225">
    <property type="entry name" value="SRP/SRP_N"/>
</dbReference>
<dbReference type="EMBL" id="JWZT01002658">
    <property type="protein sequence ID" value="KII68971.1"/>
    <property type="molecule type" value="Genomic_DNA"/>
</dbReference>